<comment type="caution">
    <text evidence="1">The sequence shown here is derived from an EMBL/GenBank/DDBJ whole genome shotgun (WGS) entry which is preliminary data.</text>
</comment>
<dbReference type="EMBL" id="BGPR01088510">
    <property type="protein sequence ID" value="GBM11536.1"/>
    <property type="molecule type" value="Genomic_DNA"/>
</dbReference>
<feature type="non-terminal residue" evidence="1">
    <location>
        <position position="67"/>
    </location>
</feature>
<accession>A0A4Y2D618</accession>
<organism evidence="1 2">
    <name type="scientific">Araneus ventricosus</name>
    <name type="common">Orbweaver spider</name>
    <name type="synonym">Epeira ventricosa</name>
    <dbReference type="NCBI Taxonomy" id="182803"/>
    <lineage>
        <taxon>Eukaryota</taxon>
        <taxon>Metazoa</taxon>
        <taxon>Ecdysozoa</taxon>
        <taxon>Arthropoda</taxon>
        <taxon>Chelicerata</taxon>
        <taxon>Arachnida</taxon>
        <taxon>Araneae</taxon>
        <taxon>Araneomorphae</taxon>
        <taxon>Entelegynae</taxon>
        <taxon>Araneoidea</taxon>
        <taxon>Araneidae</taxon>
        <taxon>Araneus</taxon>
    </lineage>
</organism>
<dbReference type="AlphaFoldDB" id="A0A4Y2D618"/>
<name>A0A4Y2D618_ARAVE</name>
<sequence>MLATGEGIIILCPARHLHFPRHCQNTIRARAFPILPFPIRKTPDNCCACGEPGTPLHYATKCPSAAS</sequence>
<reference evidence="1 2" key="1">
    <citation type="journal article" date="2019" name="Sci. Rep.">
        <title>Orb-weaving spider Araneus ventricosus genome elucidates the spidroin gene catalogue.</title>
        <authorList>
            <person name="Kono N."/>
            <person name="Nakamura H."/>
            <person name="Ohtoshi R."/>
            <person name="Moran D.A.P."/>
            <person name="Shinohara A."/>
            <person name="Yoshida Y."/>
            <person name="Fujiwara M."/>
            <person name="Mori M."/>
            <person name="Tomita M."/>
            <person name="Arakawa K."/>
        </authorList>
    </citation>
    <scope>NUCLEOTIDE SEQUENCE [LARGE SCALE GENOMIC DNA]</scope>
</reference>
<protein>
    <submittedName>
        <fullName evidence="1">Uncharacterized protein</fullName>
    </submittedName>
</protein>
<evidence type="ECO:0000313" key="1">
    <source>
        <dbReference type="EMBL" id="GBM11536.1"/>
    </source>
</evidence>
<dbReference type="Proteomes" id="UP000499080">
    <property type="component" value="Unassembled WGS sequence"/>
</dbReference>
<evidence type="ECO:0000313" key="2">
    <source>
        <dbReference type="Proteomes" id="UP000499080"/>
    </source>
</evidence>
<proteinExistence type="predicted"/>
<gene>
    <name evidence="1" type="ORF">AVEN_149466_1</name>
</gene>
<keyword evidence="2" id="KW-1185">Reference proteome</keyword>